<dbReference type="EMBL" id="JAAOAN010000319">
    <property type="protein sequence ID" value="KAF5710958.1"/>
    <property type="molecule type" value="Genomic_DNA"/>
</dbReference>
<reference evidence="2 3" key="1">
    <citation type="submission" date="2020-05" db="EMBL/GenBank/DDBJ databases">
        <title>Identification and distribution of gene clusters putatively required for synthesis of sphingolipid metabolism inhibitors in phylogenetically diverse species of the filamentous fungus Fusarium.</title>
        <authorList>
            <person name="Kim H.-S."/>
            <person name="Busman M."/>
            <person name="Brown D.W."/>
            <person name="Divon H."/>
            <person name="Uhlig S."/>
            <person name="Proctor R.H."/>
        </authorList>
    </citation>
    <scope>NUCLEOTIDE SEQUENCE [LARGE SCALE GENOMIC DNA]</scope>
    <source>
        <strain evidence="2 3">NRRL 66235</strain>
    </source>
</reference>
<feature type="region of interest" description="Disordered" evidence="1">
    <location>
        <begin position="49"/>
        <end position="79"/>
    </location>
</feature>
<comment type="caution">
    <text evidence="2">The sequence shown here is derived from an EMBL/GenBank/DDBJ whole genome shotgun (WGS) entry which is preliminary data.</text>
</comment>
<feature type="compositionally biased region" description="Basic and acidic residues" evidence="1">
    <location>
        <begin position="108"/>
        <end position="119"/>
    </location>
</feature>
<sequence>MVSDVRAFGSRRSGVEGRDGHEEDDEHGANRAQVLRQDIQRIKEELDALNSRRNARTSLHKTPATSAPAQSHHQNHTTTARAMADWLTTIADVLAIITYIITIIEKGLTELEEGRRPNDNDDDDDGNDNDKNDDELRAEAARKKGDSRPPKP</sequence>
<evidence type="ECO:0000313" key="2">
    <source>
        <dbReference type="EMBL" id="KAF5710958.1"/>
    </source>
</evidence>
<keyword evidence="3" id="KW-1185">Reference proteome</keyword>
<feature type="region of interest" description="Disordered" evidence="1">
    <location>
        <begin position="1"/>
        <end position="32"/>
    </location>
</feature>
<name>A0A8H5YE53_9HYPO</name>
<gene>
    <name evidence="2" type="ORF">FMUND_9309</name>
</gene>
<evidence type="ECO:0000313" key="3">
    <source>
        <dbReference type="Proteomes" id="UP000544331"/>
    </source>
</evidence>
<feature type="region of interest" description="Disordered" evidence="1">
    <location>
        <begin position="108"/>
        <end position="152"/>
    </location>
</feature>
<organism evidence="2 3">
    <name type="scientific">Fusarium mundagurra</name>
    <dbReference type="NCBI Taxonomy" id="1567541"/>
    <lineage>
        <taxon>Eukaryota</taxon>
        <taxon>Fungi</taxon>
        <taxon>Dikarya</taxon>
        <taxon>Ascomycota</taxon>
        <taxon>Pezizomycotina</taxon>
        <taxon>Sordariomycetes</taxon>
        <taxon>Hypocreomycetidae</taxon>
        <taxon>Hypocreales</taxon>
        <taxon>Nectriaceae</taxon>
        <taxon>Fusarium</taxon>
        <taxon>Fusarium fujikuroi species complex</taxon>
    </lineage>
</organism>
<accession>A0A8H5YE53</accession>
<evidence type="ECO:0000256" key="1">
    <source>
        <dbReference type="SAM" id="MobiDB-lite"/>
    </source>
</evidence>
<proteinExistence type="predicted"/>
<protein>
    <submittedName>
        <fullName evidence="2">Uncharacterized protein</fullName>
    </submittedName>
</protein>
<dbReference type="AlphaFoldDB" id="A0A8H5YE53"/>
<feature type="compositionally biased region" description="Basic and acidic residues" evidence="1">
    <location>
        <begin position="128"/>
        <end position="152"/>
    </location>
</feature>
<dbReference type="Proteomes" id="UP000544331">
    <property type="component" value="Unassembled WGS sequence"/>
</dbReference>
<feature type="compositionally biased region" description="Polar residues" evidence="1">
    <location>
        <begin position="63"/>
        <end position="79"/>
    </location>
</feature>